<dbReference type="Proteomes" id="UP000814033">
    <property type="component" value="Unassembled WGS sequence"/>
</dbReference>
<evidence type="ECO:0000313" key="2">
    <source>
        <dbReference type="Proteomes" id="UP000814033"/>
    </source>
</evidence>
<reference evidence="1" key="1">
    <citation type="submission" date="2021-02" db="EMBL/GenBank/DDBJ databases">
        <authorList>
            <consortium name="DOE Joint Genome Institute"/>
            <person name="Ahrendt S."/>
            <person name="Looney B.P."/>
            <person name="Miyauchi S."/>
            <person name="Morin E."/>
            <person name="Drula E."/>
            <person name="Courty P.E."/>
            <person name="Chicoki N."/>
            <person name="Fauchery L."/>
            <person name="Kohler A."/>
            <person name="Kuo A."/>
            <person name="Labutti K."/>
            <person name="Pangilinan J."/>
            <person name="Lipzen A."/>
            <person name="Riley R."/>
            <person name="Andreopoulos W."/>
            <person name="He G."/>
            <person name="Johnson J."/>
            <person name="Barry K.W."/>
            <person name="Grigoriev I.V."/>
            <person name="Nagy L."/>
            <person name="Hibbett D."/>
            <person name="Henrissat B."/>
            <person name="Matheny P.B."/>
            <person name="Labbe J."/>
            <person name="Martin F."/>
        </authorList>
    </citation>
    <scope>NUCLEOTIDE SEQUENCE</scope>
    <source>
        <strain evidence="1">FP105234-sp</strain>
    </source>
</reference>
<evidence type="ECO:0000313" key="1">
    <source>
        <dbReference type="EMBL" id="KAI0047624.1"/>
    </source>
</evidence>
<dbReference type="EMBL" id="MU275901">
    <property type="protein sequence ID" value="KAI0047624.1"/>
    <property type="molecule type" value="Genomic_DNA"/>
</dbReference>
<protein>
    <submittedName>
        <fullName evidence="1">Uncharacterized protein</fullName>
    </submittedName>
</protein>
<proteinExistence type="predicted"/>
<sequence length="254" mass="28857">MVVIVGGYTLRPEDVRALLGDDYCPPVEPTEEDEEPISEDFNLYLEFKIWYGRQPEEPKLPIPNCFHNENDGVFLFLPITVTHTRDPSFRKPEVAAAHALRDHFLAATSGNISVDRMVWHCLPLDDLIASVTVPRALTEPHTITPVRVILGGYIIPPEDVRALLGDDYCPPVQPTEEGEEPISEEFNLFMEFDGWYSHQPEELKLPIPNCECAASIVVWTGHIDPRRLLQRERRARLLLADYRHSHQGSVVSQA</sequence>
<organism evidence="1 2">
    <name type="scientific">Auriscalpium vulgare</name>
    <dbReference type="NCBI Taxonomy" id="40419"/>
    <lineage>
        <taxon>Eukaryota</taxon>
        <taxon>Fungi</taxon>
        <taxon>Dikarya</taxon>
        <taxon>Basidiomycota</taxon>
        <taxon>Agaricomycotina</taxon>
        <taxon>Agaricomycetes</taxon>
        <taxon>Russulales</taxon>
        <taxon>Auriscalpiaceae</taxon>
        <taxon>Auriscalpium</taxon>
    </lineage>
</organism>
<name>A0ACB8RUA9_9AGAM</name>
<reference evidence="1" key="2">
    <citation type="journal article" date="2022" name="New Phytol.">
        <title>Evolutionary transition to the ectomycorrhizal habit in the genomes of a hyperdiverse lineage of mushroom-forming fungi.</title>
        <authorList>
            <person name="Looney B."/>
            <person name="Miyauchi S."/>
            <person name="Morin E."/>
            <person name="Drula E."/>
            <person name="Courty P.E."/>
            <person name="Kohler A."/>
            <person name="Kuo A."/>
            <person name="LaButti K."/>
            <person name="Pangilinan J."/>
            <person name="Lipzen A."/>
            <person name="Riley R."/>
            <person name="Andreopoulos W."/>
            <person name="He G."/>
            <person name="Johnson J."/>
            <person name="Nolan M."/>
            <person name="Tritt A."/>
            <person name="Barry K.W."/>
            <person name="Grigoriev I.V."/>
            <person name="Nagy L.G."/>
            <person name="Hibbett D."/>
            <person name="Henrissat B."/>
            <person name="Matheny P.B."/>
            <person name="Labbe J."/>
            <person name="Martin F.M."/>
        </authorList>
    </citation>
    <scope>NUCLEOTIDE SEQUENCE</scope>
    <source>
        <strain evidence="1">FP105234-sp</strain>
    </source>
</reference>
<keyword evidence="2" id="KW-1185">Reference proteome</keyword>
<accession>A0ACB8RUA9</accession>
<comment type="caution">
    <text evidence="1">The sequence shown here is derived from an EMBL/GenBank/DDBJ whole genome shotgun (WGS) entry which is preliminary data.</text>
</comment>
<gene>
    <name evidence="1" type="ORF">FA95DRAFT_1558951</name>
</gene>